<reference evidence="16 17" key="1">
    <citation type="submission" date="2019-03" db="EMBL/GenBank/DDBJ databases">
        <title>Genomic Encyclopedia of Type Strains, Phase IV (KMG-IV): sequencing the most valuable type-strain genomes for metagenomic binning, comparative biology and taxonomic classification.</title>
        <authorList>
            <person name="Goeker M."/>
        </authorList>
    </citation>
    <scope>NUCLEOTIDE SEQUENCE [LARGE SCALE GENOMIC DNA]</scope>
    <source>
        <strain evidence="16 17">DSM 1709</strain>
    </source>
</reference>
<keyword evidence="14" id="KW-0732">Signal</keyword>
<dbReference type="Gene3D" id="2.40.170.20">
    <property type="entry name" value="TonB-dependent receptor, beta-barrel domain"/>
    <property type="match status" value="1"/>
</dbReference>
<dbReference type="EMBL" id="SLXD01000005">
    <property type="protein sequence ID" value="TCP02947.1"/>
    <property type="molecule type" value="Genomic_DNA"/>
</dbReference>
<evidence type="ECO:0000313" key="17">
    <source>
        <dbReference type="Proteomes" id="UP000295106"/>
    </source>
</evidence>
<protein>
    <submittedName>
        <fullName evidence="16">Outer membrane receptor for ferric coprogen and ferric-rhodotorulic acid</fullName>
    </submittedName>
</protein>
<dbReference type="Proteomes" id="UP000295106">
    <property type="component" value="Unassembled WGS sequence"/>
</dbReference>
<comment type="subcellular location">
    <subcellularLocation>
        <location evidence="1 12">Cell outer membrane</location>
        <topology evidence="1 12">Multi-pass membrane protein</topology>
    </subcellularLocation>
</comment>
<keyword evidence="5" id="KW-0406">Ion transport</keyword>
<keyword evidence="10 16" id="KW-0675">Receptor</keyword>
<comment type="caution">
    <text evidence="16">The sequence shown here is derived from an EMBL/GenBank/DDBJ whole genome shotgun (WGS) entry which is preliminary data.</text>
</comment>
<sequence>MKQTSGRRQRAFALKAGAAGVAIQAAIAVLCGAVLVAVPPAAHAAEAGAQALSIAPGPLGDTLAQCAAAFGVQLAFDPALVAGRHSAGLQGRHTLDEAFERLLRGSGLELQPQGARAYGLRAVPPMSPDQPALPALKARAAAISDDRSEGGGYATPGRSAAATGLALTPRETPQSVTVVTRQLMDDFRLDTLSAVLDQTPGVTVSRQNDMTTFTVRGADVNLQTDGLRQARDGWGWNTHILYTNDDMAEIDRVEVLKGSSGLVNGDGYPGATVNLVRKRPTAEFQASAGVLAGSWDRYRAEADVSGPLDREGRLRARLVASHEDAGSFRDRQKTRSSLVYGTAEFDLAPSTLLTAGLSWRQRELRGAGGTTPIQAYTDDGTFVGLQPRSFNLGASWAGYEQETLNLFARLEHRFDGGWNARLQVAHESVDTPDVRFGYLRNASGAVGLARYRDVEARNKSIALDVQGPLELLGRRHELLLGAGASNSRTTLARINVNDPAGTIDYAAGGGAIAQPDWSGFAASDDLFSRHRRYAYGAARWNLADPVKLITGVRVTDYGQKDLTDISWYQYRMTEHGVTTPYAGVVVDVSRQVSLYASYASIFEAQSAKDAAERTLPPKEGLSYEIGAKGEFFAKRLIASAAFFWMKTDNEAEEVGLTPGGDSIYRAVSGARRHGYEFELAGAPAPGWQAQGSYVLNDSSLESAGSSPRHQFKLAGSHRWSGGSFDGLTLGAATRWQSTISAGTEATRLRQDAYWVWDLMARWEIDRRLSVSANIANVFDKKYFAGVTDWGALHYTWGAPRSVNVGLNLRY</sequence>
<keyword evidence="11 12" id="KW-0998">Cell outer membrane</keyword>
<dbReference type="InterPro" id="IPR036942">
    <property type="entry name" value="Beta-barrel_TonB_sf"/>
</dbReference>
<keyword evidence="8 13" id="KW-0798">TonB box</keyword>
<dbReference type="GO" id="GO:0015344">
    <property type="term" value="F:siderophore uptake transmembrane transporter activity"/>
    <property type="evidence" value="ECO:0007669"/>
    <property type="project" value="TreeGrafter"/>
</dbReference>
<evidence type="ECO:0000256" key="8">
    <source>
        <dbReference type="ARBA" id="ARBA00023077"/>
    </source>
</evidence>
<dbReference type="Gene3D" id="3.55.50.30">
    <property type="match status" value="1"/>
</dbReference>
<dbReference type="PANTHER" id="PTHR32552">
    <property type="entry name" value="FERRICHROME IRON RECEPTOR-RELATED"/>
    <property type="match status" value="1"/>
</dbReference>
<dbReference type="InterPro" id="IPR012910">
    <property type="entry name" value="Plug_dom"/>
</dbReference>
<evidence type="ECO:0000256" key="9">
    <source>
        <dbReference type="ARBA" id="ARBA00023136"/>
    </source>
</evidence>
<evidence type="ECO:0000313" key="16">
    <source>
        <dbReference type="EMBL" id="TCP02947.1"/>
    </source>
</evidence>
<dbReference type="SMART" id="SM00965">
    <property type="entry name" value="STN"/>
    <property type="match status" value="1"/>
</dbReference>
<dbReference type="Gene3D" id="2.170.130.10">
    <property type="entry name" value="TonB-dependent receptor, plug domain"/>
    <property type="match status" value="1"/>
</dbReference>
<feature type="domain" description="Secretin/TonB short N-terminal" evidence="15">
    <location>
        <begin position="72"/>
        <end position="123"/>
    </location>
</feature>
<evidence type="ECO:0000256" key="11">
    <source>
        <dbReference type="ARBA" id="ARBA00023237"/>
    </source>
</evidence>
<dbReference type="InterPro" id="IPR010105">
    <property type="entry name" value="TonB_sidphr_rcpt"/>
</dbReference>
<dbReference type="Pfam" id="PF07715">
    <property type="entry name" value="Plug"/>
    <property type="match status" value="1"/>
</dbReference>
<feature type="chain" id="PRO_5020676796" evidence="14">
    <location>
        <begin position="45"/>
        <end position="810"/>
    </location>
</feature>
<dbReference type="CDD" id="cd01347">
    <property type="entry name" value="ligand_gated_channel"/>
    <property type="match status" value="1"/>
</dbReference>
<dbReference type="RefSeq" id="WP_132646546.1">
    <property type="nucleotide sequence ID" value="NZ_CP181386.1"/>
</dbReference>
<dbReference type="InterPro" id="IPR039426">
    <property type="entry name" value="TonB-dep_rcpt-like"/>
</dbReference>
<dbReference type="InterPro" id="IPR037066">
    <property type="entry name" value="Plug_dom_sf"/>
</dbReference>
<evidence type="ECO:0000256" key="4">
    <source>
        <dbReference type="ARBA" id="ARBA00022452"/>
    </source>
</evidence>
<organism evidence="16 17">
    <name type="scientific">Rubrivivax gelatinosus</name>
    <name type="common">Rhodocyclus gelatinosus</name>
    <name type="synonym">Rhodopseudomonas gelatinosa</name>
    <dbReference type="NCBI Taxonomy" id="28068"/>
    <lineage>
        <taxon>Bacteria</taxon>
        <taxon>Pseudomonadati</taxon>
        <taxon>Pseudomonadota</taxon>
        <taxon>Betaproteobacteria</taxon>
        <taxon>Burkholderiales</taxon>
        <taxon>Sphaerotilaceae</taxon>
        <taxon>Rubrivivax</taxon>
    </lineage>
</organism>
<gene>
    <name evidence="16" type="ORF">EV684_105113</name>
</gene>
<keyword evidence="7" id="KW-0408">Iron</keyword>
<dbReference type="PANTHER" id="PTHR32552:SF74">
    <property type="entry name" value="HYDROXAMATE SIDEROPHORE RECEPTOR FHUE"/>
    <property type="match status" value="1"/>
</dbReference>
<evidence type="ECO:0000256" key="7">
    <source>
        <dbReference type="ARBA" id="ARBA00023004"/>
    </source>
</evidence>
<dbReference type="AlphaFoldDB" id="A0A4R2ME41"/>
<evidence type="ECO:0000256" key="14">
    <source>
        <dbReference type="SAM" id="SignalP"/>
    </source>
</evidence>
<evidence type="ECO:0000256" key="10">
    <source>
        <dbReference type="ARBA" id="ARBA00023170"/>
    </source>
</evidence>
<dbReference type="Pfam" id="PF07660">
    <property type="entry name" value="STN"/>
    <property type="match status" value="1"/>
</dbReference>
<dbReference type="NCBIfam" id="TIGR01783">
    <property type="entry name" value="TonB-siderophor"/>
    <property type="match status" value="1"/>
</dbReference>
<evidence type="ECO:0000256" key="2">
    <source>
        <dbReference type="ARBA" id="ARBA00009810"/>
    </source>
</evidence>
<dbReference type="SUPFAM" id="SSF56935">
    <property type="entry name" value="Porins"/>
    <property type="match status" value="1"/>
</dbReference>
<dbReference type="GO" id="GO:0015891">
    <property type="term" value="P:siderophore transport"/>
    <property type="evidence" value="ECO:0007669"/>
    <property type="project" value="InterPro"/>
</dbReference>
<evidence type="ECO:0000259" key="15">
    <source>
        <dbReference type="SMART" id="SM00965"/>
    </source>
</evidence>
<dbReference type="GO" id="GO:0038023">
    <property type="term" value="F:signaling receptor activity"/>
    <property type="evidence" value="ECO:0007669"/>
    <property type="project" value="InterPro"/>
</dbReference>
<dbReference type="InterPro" id="IPR000531">
    <property type="entry name" value="Beta-barrel_TonB"/>
</dbReference>
<keyword evidence="9 12" id="KW-0472">Membrane</keyword>
<dbReference type="InterPro" id="IPR011662">
    <property type="entry name" value="Secretin/TonB_short_N"/>
</dbReference>
<keyword evidence="4 12" id="KW-1134">Transmembrane beta strand</keyword>
<comment type="similarity">
    <text evidence="2 12 13">Belongs to the TonB-dependent receptor family.</text>
</comment>
<name>A0A4R2ME41_RUBGE</name>
<evidence type="ECO:0000256" key="6">
    <source>
        <dbReference type="ARBA" id="ARBA00022692"/>
    </source>
</evidence>
<keyword evidence="5" id="KW-0410">Iron transport</keyword>
<evidence type="ECO:0000256" key="3">
    <source>
        <dbReference type="ARBA" id="ARBA00022448"/>
    </source>
</evidence>
<dbReference type="GeneID" id="99684620"/>
<proteinExistence type="inferred from homology"/>
<evidence type="ECO:0000256" key="13">
    <source>
        <dbReference type="RuleBase" id="RU003357"/>
    </source>
</evidence>
<dbReference type="GO" id="GO:0009279">
    <property type="term" value="C:cell outer membrane"/>
    <property type="evidence" value="ECO:0007669"/>
    <property type="project" value="UniProtKB-SubCell"/>
</dbReference>
<keyword evidence="6 12" id="KW-0812">Transmembrane</keyword>
<evidence type="ECO:0000256" key="1">
    <source>
        <dbReference type="ARBA" id="ARBA00004571"/>
    </source>
</evidence>
<dbReference type="Pfam" id="PF00593">
    <property type="entry name" value="TonB_dep_Rec_b-barrel"/>
    <property type="match status" value="1"/>
</dbReference>
<dbReference type="OrthoDB" id="174652at2"/>
<accession>A0A4R2ME41</accession>
<keyword evidence="3 12" id="KW-0813">Transport</keyword>
<evidence type="ECO:0000256" key="12">
    <source>
        <dbReference type="PROSITE-ProRule" id="PRU01360"/>
    </source>
</evidence>
<evidence type="ECO:0000256" key="5">
    <source>
        <dbReference type="ARBA" id="ARBA00022496"/>
    </source>
</evidence>
<dbReference type="PROSITE" id="PS52016">
    <property type="entry name" value="TONB_DEPENDENT_REC_3"/>
    <property type="match status" value="1"/>
</dbReference>
<feature type="signal peptide" evidence="14">
    <location>
        <begin position="1"/>
        <end position="44"/>
    </location>
</feature>